<feature type="transmembrane region" description="Helical" evidence="1">
    <location>
        <begin position="21"/>
        <end position="38"/>
    </location>
</feature>
<gene>
    <name evidence="3" type="ORF">IP91_00900</name>
</gene>
<keyword evidence="3" id="KW-0808">Transferase</keyword>
<feature type="transmembrane region" description="Helical" evidence="1">
    <location>
        <begin position="332"/>
        <end position="353"/>
    </location>
</feature>
<proteinExistence type="predicted"/>
<accession>A0A562RLA1</accession>
<feature type="transmembrane region" description="Helical" evidence="1">
    <location>
        <begin position="293"/>
        <end position="312"/>
    </location>
</feature>
<keyword evidence="3" id="KW-0012">Acyltransferase</keyword>
<comment type="caution">
    <text evidence="3">The sequence shown here is derived from an EMBL/GenBank/DDBJ whole genome shotgun (WGS) entry which is preliminary data.</text>
</comment>
<dbReference type="PANTHER" id="PTHR31061:SF24">
    <property type="entry name" value="LD22376P"/>
    <property type="match status" value="1"/>
</dbReference>
<dbReference type="RefSeq" id="WP_145647555.1">
    <property type="nucleotide sequence ID" value="NZ_VLLB01000001.1"/>
</dbReference>
<evidence type="ECO:0000256" key="1">
    <source>
        <dbReference type="SAM" id="Phobius"/>
    </source>
</evidence>
<feature type="transmembrane region" description="Helical" evidence="1">
    <location>
        <begin position="262"/>
        <end position="281"/>
    </location>
</feature>
<feature type="transmembrane region" description="Helical" evidence="1">
    <location>
        <begin position="90"/>
        <end position="108"/>
    </location>
</feature>
<evidence type="ECO:0000313" key="4">
    <source>
        <dbReference type="Proteomes" id="UP000318431"/>
    </source>
</evidence>
<dbReference type="EMBL" id="VLLB01000001">
    <property type="protein sequence ID" value="TWI69827.1"/>
    <property type="molecule type" value="Genomic_DNA"/>
</dbReference>
<feature type="transmembrane region" description="Helical" evidence="1">
    <location>
        <begin position="229"/>
        <end position="250"/>
    </location>
</feature>
<dbReference type="Proteomes" id="UP000318431">
    <property type="component" value="Unassembled WGS sequence"/>
</dbReference>
<protein>
    <submittedName>
        <fullName evidence="3">Putative acyltransferase</fullName>
    </submittedName>
</protein>
<organism evidence="3 4">
    <name type="scientific">Pseudoduganella lurida</name>
    <dbReference type="NCBI Taxonomy" id="1036180"/>
    <lineage>
        <taxon>Bacteria</taxon>
        <taxon>Pseudomonadati</taxon>
        <taxon>Pseudomonadota</taxon>
        <taxon>Betaproteobacteria</taxon>
        <taxon>Burkholderiales</taxon>
        <taxon>Oxalobacteraceae</taxon>
        <taxon>Telluria group</taxon>
        <taxon>Pseudoduganella</taxon>
    </lineage>
</organism>
<feature type="transmembrane region" description="Helical" evidence="1">
    <location>
        <begin position="359"/>
        <end position="380"/>
    </location>
</feature>
<dbReference type="GO" id="GO:0016746">
    <property type="term" value="F:acyltransferase activity"/>
    <property type="evidence" value="ECO:0007669"/>
    <property type="project" value="UniProtKB-KW"/>
</dbReference>
<keyword evidence="1" id="KW-1133">Transmembrane helix</keyword>
<feature type="domain" description="DUF5009" evidence="2">
    <location>
        <begin position="13"/>
        <end position="172"/>
    </location>
</feature>
<feature type="transmembrane region" description="Helical" evidence="1">
    <location>
        <begin position="204"/>
        <end position="223"/>
    </location>
</feature>
<sequence length="389" mass="41842">MPSLPVLPRQRIVSIDALRGLTFFVMLFVNALSGASGVPPGLKHVAATVDGMGLADFVFPAFLYVVGMSIPFGLNRSVATHGFGKTLRQVAARAFGLIVLGLFMVNAEEGYNEAAMGMSIHLWLLCFYAAAFLVWGAFRFAQPWHDRLLRGIGVAGIVALACVYRSGADGQLWMTTAWWGILGCIGWAYLVTSLVYLAGAGRKLVLALATMACVLWFGVSQAVDGNGVIAMHATHTSIALCGAWCVMLFFDRQADKGSRVLAAGAALAGFLAVCAWLLHRVYPVSKIGATPPWALYCAALCTGLFVLLYWLIELRGVTRWTALVEPAASNPLVTYLLPMILVAGMRLLGLHWWPALMQGTGAILFSLLFAAAVMAVVAILNTRNFKLKL</sequence>
<feature type="transmembrane region" description="Helical" evidence="1">
    <location>
        <begin position="148"/>
        <end position="166"/>
    </location>
</feature>
<evidence type="ECO:0000313" key="3">
    <source>
        <dbReference type="EMBL" id="TWI69827.1"/>
    </source>
</evidence>
<dbReference type="Pfam" id="PF16401">
    <property type="entry name" value="DUF5009"/>
    <property type="match status" value="1"/>
</dbReference>
<feature type="transmembrane region" description="Helical" evidence="1">
    <location>
        <begin position="178"/>
        <end position="197"/>
    </location>
</feature>
<keyword evidence="1" id="KW-0812">Transmembrane</keyword>
<feature type="transmembrane region" description="Helical" evidence="1">
    <location>
        <begin position="58"/>
        <end position="78"/>
    </location>
</feature>
<dbReference type="AlphaFoldDB" id="A0A562RLA1"/>
<dbReference type="OrthoDB" id="9788724at2"/>
<reference evidence="3 4" key="1">
    <citation type="journal article" date="2015" name="Stand. Genomic Sci.">
        <title>Genomic Encyclopedia of Bacterial and Archaeal Type Strains, Phase III: the genomes of soil and plant-associated and newly described type strains.</title>
        <authorList>
            <person name="Whitman W.B."/>
            <person name="Woyke T."/>
            <person name="Klenk H.P."/>
            <person name="Zhou Y."/>
            <person name="Lilburn T.G."/>
            <person name="Beck B.J."/>
            <person name="De Vos P."/>
            <person name="Vandamme P."/>
            <person name="Eisen J.A."/>
            <person name="Garrity G."/>
            <person name="Hugenholtz P."/>
            <person name="Kyrpides N.C."/>
        </authorList>
    </citation>
    <scope>NUCLEOTIDE SEQUENCE [LARGE SCALE GENOMIC DNA]</scope>
    <source>
        <strain evidence="3 4">CGMCC 1.10822</strain>
    </source>
</reference>
<keyword evidence="1" id="KW-0472">Membrane</keyword>
<keyword evidence="4" id="KW-1185">Reference proteome</keyword>
<name>A0A562RLA1_9BURK</name>
<evidence type="ECO:0000259" key="2">
    <source>
        <dbReference type="Pfam" id="PF16401"/>
    </source>
</evidence>
<dbReference type="InterPro" id="IPR032176">
    <property type="entry name" value="DUF5009"/>
</dbReference>
<feature type="transmembrane region" description="Helical" evidence="1">
    <location>
        <begin position="120"/>
        <end position="141"/>
    </location>
</feature>
<dbReference type="PANTHER" id="PTHR31061">
    <property type="entry name" value="LD22376P"/>
    <property type="match status" value="1"/>
</dbReference>